<dbReference type="RefSeq" id="WP_013933799.1">
    <property type="nucleotide sequence ID" value="NC_015709.1"/>
</dbReference>
<protein>
    <recommendedName>
        <fullName evidence="3">DUF3617 family protein</fullName>
    </recommendedName>
</protein>
<evidence type="ECO:0008006" key="3">
    <source>
        <dbReference type="Google" id="ProtNLM"/>
    </source>
</evidence>
<name>F8EVS3_ZYMMT</name>
<evidence type="ECO:0000313" key="1">
    <source>
        <dbReference type="EMBL" id="AEI37400.1"/>
    </source>
</evidence>
<organism evidence="1 2">
    <name type="scientific">Zymomonas mobilis subsp. pomaceae (strain ATCC 29192 / DSM 22645 / JCM 10191 / CCUG 17912 / NBRC 13757 / NCIMB 11200 / NRRL B-4491 / Barker I)</name>
    <dbReference type="NCBI Taxonomy" id="579138"/>
    <lineage>
        <taxon>Bacteria</taxon>
        <taxon>Pseudomonadati</taxon>
        <taxon>Pseudomonadota</taxon>
        <taxon>Alphaproteobacteria</taxon>
        <taxon>Sphingomonadales</taxon>
        <taxon>Zymomonadaceae</taxon>
        <taxon>Zymomonas</taxon>
    </lineage>
</organism>
<dbReference type="EMBL" id="CP002865">
    <property type="protein sequence ID" value="AEI37400.1"/>
    <property type="molecule type" value="Genomic_DNA"/>
</dbReference>
<dbReference type="AlphaFoldDB" id="F8EVS3"/>
<dbReference type="eggNOG" id="ENOG50318I3">
    <property type="taxonomic scope" value="Bacteria"/>
</dbReference>
<gene>
    <name evidence="1" type="ordered locus">Zymop_0497</name>
</gene>
<dbReference type="KEGG" id="zmp:Zymop_0497"/>
<dbReference type="HOGENOM" id="CLU_140319_0_0_5"/>
<reference evidence="1 2" key="1">
    <citation type="journal article" date="2011" name="J. Bacteriol.">
        <title>Genome sequence of the ethanol-producing Zymomonas mobilis subsp. pomaceae lectotype strain ATCC 29192.</title>
        <authorList>
            <person name="Kouvelis V.N."/>
            <person name="Davenport K.W."/>
            <person name="Brettin T.S."/>
            <person name="Bruce D."/>
            <person name="Detter C."/>
            <person name="Han C.S."/>
            <person name="Nolan M."/>
            <person name="Tapia R."/>
            <person name="Damoulaki A."/>
            <person name="Kyrpides N.C."/>
            <person name="Typas M.A."/>
            <person name="Pappas K.M."/>
        </authorList>
    </citation>
    <scope>NUCLEOTIDE SEQUENCE [LARGE SCALE GENOMIC DNA]</scope>
    <source>
        <strain evidence="2">ATCC 29192 / DSM 22645 / JCM 10191 / CCUG 17912 / NBRC 13757 / NCIMB 11200 / NRRL B-4491 / Barker I</strain>
    </source>
</reference>
<proteinExistence type="predicted"/>
<accession>F8EVS3</accession>
<dbReference type="PATRIC" id="fig|579138.3.peg.522"/>
<dbReference type="Proteomes" id="UP000000491">
    <property type="component" value="Chromosome"/>
</dbReference>
<evidence type="ECO:0000313" key="2">
    <source>
        <dbReference type="Proteomes" id="UP000000491"/>
    </source>
</evidence>
<sequence>MSVFYLNQSSIRGLAYFAAFLGITPLFAATTLPTPMALSSLQSGQWRISMLPKGITDVCLGNPHQLMHSAIASNQCKGLVVDNKPDTATVQYDCGDAGWARSTIHVDNDHSARIDSQGISGHMPFLFKADARRIGSCTAQ</sequence>